<dbReference type="AlphaFoldDB" id="A0A0W0ZP74"/>
<evidence type="ECO:0000313" key="4">
    <source>
        <dbReference type="EMBL" id="KTD70868.1"/>
    </source>
</evidence>
<organism evidence="4 5">
    <name type="scientific">Legionella tucsonensis</name>
    <dbReference type="NCBI Taxonomy" id="40335"/>
    <lineage>
        <taxon>Bacteria</taxon>
        <taxon>Pseudomonadati</taxon>
        <taxon>Pseudomonadota</taxon>
        <taxon>Gammaproteobacteria</taxon>
        <taxon>Legionellales</taxon>
        <taxon>Legionellaceae</taxon>
        <taxon>Legionella</taxon>
    </lineage>
</organism>
<evidence type="ECO:0000259" key="2">
    <source>
        <dbReference type="Pfam" id="PF21662"/>
    </source>
</evidence>
<evidence type="ECO:0000256" key="1">
    <source>
        <dbReference type="SAM" id="Coils"/>
    </source>
</evidence>
<sequence length="539" mass="62455">MTNHLINKNVDIYKYPSEFEHNLGSITLGDLHGNPIKLIHFLFRHQIIQFKDEVKNTEEAYQQFVTLYEQYGEILQEYLENRVLLQFTQVKIDNAKERIANLDKQLIETNKETQQYQTLAQLRQQTLEKLHAAEEEQRKLKQKLSAPQNKLVDCIAQFNHFMAQLRVCDNQTIVRLLGDEIADRGNCDYFTLRILNLLHRNHCPLTILVSNHGSEFIYAYEQLIAGHPFAPPGYIGDFQTPSFFGLKLLLAQEIIPHSELIHLVNESYKPTLKILDYTISAKGVTLFSHAPIRFDALQLMAKSLGVNYDDSTSEALAITIDQMNHQFQSYVESNTIHSLFHTDAIHDKTNMSAQERAAWPLIYFFWNRWDETKETETARPATHNGYTINYVHGHDGFQSALAHIYNLDTLCGKDPRKTEDQQIEQAFRYIIENRNKIVDKTPSEFYLRHVLRYKVLNSDEHRLELNEQKKLEPLKVSLNNELNGSIKKLGLLGKPVEHHPTPFIELKSPATNPSPREWIVASEKQEDKIIFFSSLSLTS</sequence>
<dbReference type="EMBL" id="LNZA01000012">
    <property type="protein sequence ID" value="KTD70868.1"/>
    <property type="molecule type" value="Genomic_DNA"/>
</dbReference>
<name>A0A0W0ZP74_9GAMM</name>
<dbReference type="OrthoDB" id="5654315at2"/>
<feature type="domain" description="WipA alpha-helical hairpin" evidence="2">
    <location>
        <begin position="59"/>
        <end position="162"/>
    </location>
</feature>
<dbReference type="Pfam" id="PF21663">
    <property type="entry name" value="WipA_Phos"/>
    <property type="match status" value="1"/>
</dbReference>
<dbReference type="GO" id="GO:0016791">
    <property type="term" value="F:phosphatase activity"/>
    <property type="evidence" value="ECO:0007669"/>
    <property type="project" value="InterPro"/>
</dbReference>
<dbReference type="InterPro" id="IPR048526">
    <property type="entry name" value="WipA_N"/>
</dbReference>
<evidence type="ECO:0000259" key="3">
    <source>
        <dbReference type="Pfam" id="PF21663"/>
    </source>
</evidence>
<reference evidence="4 5" key="1">
    <citation type="submission" date="2015-11" db="EMBL/GenBank/DDBJ databases">
        <title>Genomic analysis of 38 Legionella species identifies large and diverse effector repertoires.</title>
        <authorList>
            <person name="Burstein D."/>
            <person name="Amaro F."/>
            <person name="Zusman T."/>
            <person name="Lifshitz Z."/>
            <person name="Cohen O."/>
            <person name="Gilbert J.A."/>
            <person name="Pupko T."/>
            <person name="Shuman H.A."/>
            <person name="Segal G."/>
        </authorList>
    </citation>
    <scope>NUCLEOTIDE SEQUENCE [LARGE SCALE GENOMIC DNA]</scope>
    <source>
        <strain evidence="4 5">ATCC 49180</strain>
    </source>
</reference>
<dbReference type="Pfam" id="PF21662">
    <property type="entry name" value="WipA_N"/>
    <property type="match status" value="1"/>
</dbReference>
<dbReference type="PATRIC" id="fig|40335.7.peg.3081"/>
<comment type="caution">
    <text evidence="4">The sequence shown here is derived from an EMBL/GenBank/DDBJ whole genome shotgun (WGS) entry which is preliminary data.</text>
</comment>
<dbReference type="RefSeq" id="WP_058522076.1">
    <property type="nucleotide sequence ID" value="NZ_CAAAIP010000004.1"/>
</dbReference>
<gene>
    <name evidence="4" type="primary">wipA</name>
    <name evidence="4" type="ORF">Ltuc_2879</name>
</gene>
<dbReference type="Proteomes" id="UP000054693">
    <property type="component" value="Unassembled WGS sequence"/>
</dbReference>
<proteinExistence type="predicted"/>
<keyword evidence="1" id="KW-0175">Coiled coil</keyword>
<evidence type="ECO:0000313" key="5">
    <source>
        <dbReference type="Proteomes" id="UP000054693"/>
    </source>
</evidence>
<dbReference type="InterPro" id="IPR048521">
    <property type="entry name" value="WipA_Phos"/>
</dbReference>
<feature type="domain" description="WipA-like phosphatase" evidence="3">
    <location>
        <begin position="173"/>
        <end position="413"/>
    </location>
</feature>
<feature type="coiled-coil region" evidence="1">
    <location>
        <begin position="85"/>
        <end position="143"/>
    </location>
</feature>
<protein>
    <submittedName>
        <fullName evidence="4">Substrate of the Dot/Icm secretion system</fullName>
    </submittedName>
</protein>
<accession>A0A0W0ZP74</accession>
<keyword evidence="5" id="KW-1185">Reference proteome</keyword>
<dbReference type="NCBIfam" id="NF043030">
    <property type="entry name" value="T4SS_Wip"/>
    <property type="match status" value="1"/>
</dbReference>